<evidence type="ECO:0000313" key="1">
    <source>
        <dbReference type="EMBL" id="MPC91599.1"/>
    </source>
</evidence>
<name>A0A5B7J9V8_PORTR</name>
<protein>
    <submittedName>
        <fullName evidence="1">Uncharacterized protein</fullName>
    </submittedName>
</protein>
<sequence length="36" mass="4147">MTSEVFKSISQVNNVEILSLCLLNRKNTLKNSCKYK</sequence>
<dbReference type="EMBL" id="VSRR010088325">
    <property type="protein sequence ID" value="MPC91599.1"/>
    <property type="molecule type" value="Genomic_DNA"/>
</dbReference>
<reference evidence="1 2" key="1">
    <citation type="submission" date="2019-05" db="EMBL/GenBank/DDBJ databases">
        <title>Another draft genome of Portunus trituberculatus and its Hox gene families provides insights of decapod evolution.</title>
        <authorList>
            <person name="Jeong J.-H."/>
            <person name="Song I."/>
            <person name="Kim S."/>
            <person name="Choi T."/>
            <person name="Kim D."/>
            <person name="Ryu S."/>
            <person name="Kim W."/>
        </authorList>
    </citation>
    <scope>NUCLEOTIDE SEQUENCE [LARGE SCALE GENOMIC DNA]</scope>
    <source>
        <tissue evidence="1">Muscle</tissue>
    </source>
</reference>
<evidence type="ECO:0000313" key="2">
    <source>
        <dbReference type="Proteomes" id="UP000324222"/>
    </source>
</evidence>
<proteinExistence type="predicted"/>
<dbReference type="Proteomes" id="UP000324222">
    <property type="component" value="Unassembled WGS sequence"/>
</dbReference>
<dbReference type="AlphaFoldDB" id="A0A5B7J9V8"/>
<gene>
    <name evidence="1" type="ORF">E2C01_086645</name>
</gene>
<accession>A0A5B7J9V8</accession>
<comment type="caution">
    <text evidence="1">The sequence shown here is derived from an EMBL/GenBank/DDBJ whole genome shotgun (WGS) entry which is preliminary data.</text>
</comment>
<keyword evidence="2" id="KW-1185">Reference proteome</keyword>
<organism evidence="1 2">
    <name type="scientific">Portunus trituberculatus</name>
    <name type="common">Swimming crab</name>
    <name type="synonym">Neptunus trituberculatus</name>
    <dbReference type="NCBI Taxonomy" id="210409"/>
    <lineage>
        <taxon>Eukaryota</taxon>
        <taxon>Metazoa</taxon>
        <taxon>Ecdysozoa</taxon>
        <taxon>Arthropoda</taxon>
        <taxon>Crustacea</taxon>
        <taxon>Multicrustacea</taxon>
        <taxon>Malacostraca</taxon>
        <taxon>Eumalacostraca</taxon>
        <taxon>Eucarida</taxon>
        <taxon>Decapoda</taxon>
        <taxon>Pleocyemata</taxon>
        <taxon>Brachyura</taxon>
        <taxon>Eubrachyura</taxon>
        <taxon>Portunoidea</taxon>
        <taxon>Portunidae</taxon>
        <taxon>Portuninae</taxon>
        <taxon>Portunus</taxon>
    </lineage>
</organism>